<accession>A0A812SW10</accession>
<proteinExistence type="predicted"/>
<name>A0A812SW10_9DINO</name>
<organism evidence="1 2">
    <name type="scientific">Symbiodinium necroappetens</name>
    <dbReference type="NCBI Taxonomy" id="1628268"/>
    <lineage>
        <taxon>Eukaryota</taxon>
        <taxon>Sar</taxon>
        <taxon>Alveolata</taxon>
        <taxon>Dinophyceae</taxon>
        <taxon>Suessiales</taxon>
        <taxon>Symbiodiniaceae</taxon>
        <taxon>Symbiodinium</taxon>
    </lineage>
</organism>
<dbReference type="EMBL" id="CAJNJA010022398">
    <property type="protein sequence ID" value="CAE7492236.1"/>
    <property type="molecule type" value="Genomic_DNA"/>
</dbReference>
<dbReference type="InterPro" id="IPR050994">
    <property type="entry name" value="At_inactive_RLKs"/>
</dbReference>
<dbReference type="InterPro" id="IPR032675">
    <property type="entry name" value="LRR_dom_sf"/>
</dbReference>
<dbReference type="PANTHER" id="PTHR48010:SF44">
    <property type="entry name" value="F16P17.10 PROTEIN"/>
    <property type="match status" value="1"/>
</dbReference>
<dbReference type="OrthoDB" id="676979at2759"/>
<dbReference type="Gene3D" id="3.80.10.10">
    <property type="entry name" value="Ribonuclease Inhibitor"/>
    <property type="match status" value="1"/>
</dbReference>
<sequence>MAELSAEERKTKILEDLKTLRQADLVEQSALELIVSEVTNKDPSWVDRPLEEWNGIKLDGVGRVQSIAFPENLNGKIQLHGLFFLENLKTFTLEDHSLSGFITFDHLPRGMEYLVCKGSASASTHGEITSRTIDYLPSPLRTLCLSRNGLTGNPLDESINWRRFYFLESIDLSHNKFDGSATLEKFMSPLEELNIEGNPYSGTLHLGVVLPNLRKLTVPELQFTADFDDVHTKKMQEIAVRPPTTTVMVKDKKTGQEVSIADYLSKYCQPKKEGCQCVLQ</sequence>
<dbReference type="PANTHER" id="PTHR48010">
    <property type="entry name" value="OS05G0588300 PROTEIN"/>
    <property type="match status" value="1"/>
</dbReference>
<dbReference type="SUPFAM" id="SSF52058">
    <property type="entry name" value="L domain-like"/>
    <property type="match status" value="1"/>
</dbReference>
<dbReference type="Proteomes" id="UP000601435">
    <property type="component" value="Unassembled WGS sequence"/>
</dbReference>
<dbReference type="AlphaFoldDB" id="A0A812SW10"/>
<evidence type="ECO:0000313" key="2">
    <source>
        <dbReference type="Proteomes" id="UP000601435"/>
    </source>
</evidence>
<reference evidence="1" key="1">
    <citation type="submission" date="2021-02" db="EMBL/GenBank/DDBJ databases">
        <authorList>
            <person name="Dougan E. K."/>
            <person name="Rhodes N."/>
            <person name="Thang M."/>
            <person name="Chan C."/>
        </authorList>
    </citation>
    <scope>NUCLEOTIDE SEQUENCE</scope>
</reference>
<evidence type="ECO:0000313" key="1">
    <source>
        <dbReference type="EMBL" id="CAE7492236.1"/>
    </source>
</evidence>
<keyword evidence="2" id="KW-1185">Reference proteome</keyword>
<comment type="caution">
    <text evidence="1">The sequence shown here is derived from an EMBL/GenBank/DDBJ whole genome shotgun (WGS) entry which is preliminary data.</text>
</comment>
<gene>
    <name evidence="1" type="primary">PPP2R5D</name>
    <name evidence="1" type="ORF">SNEC2469_LOCUS14001</name>
</gene>
<protein>
    <submittedName>
        <fullName evidence="1">PPP2R5D protein</fullName>
    </submittedName>
</protein>